<keyword evidence="2" id="KW-0732">Signal</keyword>
<dbReference type="AlphaFoldDB" id="A0A3L8DDG4"/>
<feature type="compositionally biased region" description="Polar residues" evidence="1">
    <location>
        <begin position="526"/>
        <end position="540"/>
    </location>
</feature>
<protein>
    <recommendedName>
        <fullName evidence="5">Neuropeptide-like 1</fullName>
    </recommendedName>
</protein>
<sequence>MDFSRSYLLSLLFYVFIINEIHQPTVTCLDEEGTQQCIPKKIFMELIRLPEFSSGIAAYMRTTRVAQRTKGYNDIDHLKVQFSSPENDDAEICIPASVYLELLRDPALRGYLSVMARTHKLLEFPGSLLNSSEEADSRELTREAEKRSLATLAKNGDLPSLPIATQEREGDGDDEEKRSDLSNDNVNGLMPILMDDDRRRMPEVYDYLPVDLDPEVPEYSLDKRNVGSLARDFALPTGRRHIGSVVRDYGLPSGKRNIGSLARQSMLPSGGKRNVASLARYYLLPQAGKRNVAALARDASLPYGKRYLGSLIRSSGYPVRGYDEGKRSVASLARNADWPFLAKRGGTAGGKMIVLGMLNRHGRSLNDDREVHNEPLDLQQLIRQNGDQIKEDVPQWWAIPSMSESLDETKTRNRSNRRIDGASQTRYKRQIDFSDEYPLSVMQNTNMLEYEDMIESFPDHYPEKRFMGSAPEMPADSAGYPEVLRASKRHIGALARLGWLPSFRAPRFSRSPRENRYLVERENPADGSSSNYTPNSSTRSLRPMFTLKTRLQSLRGDCHQGFKRFLLLPDADNFLRTPNSHIMPRSM</sequence>
<evidence type="ECO:0008006" key="5">
    <source>
        <dbReference type="Google" id="ProtNLM"/>
    </source>
</evidence>
<evidence type="ECO:0000256" key="1">
    <source>
        <dbReference type="SAM" id="MobiDB-lite"/>
    </source>
</evidence>
<dbReference type="Proteomes" id="UP000279307">
    <property type="component" value="Chromosome 9"/>
</dbReference>
<name>A0A3L8DDG4_OOCBI</name>
<proteinExistence type="predicted"/>
<evidence type="ECO:0000256" key="2">
    <source>
        <dbReference type="SAM" id="SignalP"/>
    </source>
</evidence>
<feature type="compositionally biased region" description="Basic and acidic residues" evidence="1">
    <location>
        <begin position="514"/>
        <end position="524"/>
    </location>
</feature>
<dbReference type="OrthoDB" id="6426745at2759"/>
<feature type="signal peptide" evidence="2">
    <location>
        <begin position="1"/>
        <end position="27"/>
    </location>
</feature>
<evidence type="ECO:0000313" key="4">
    <source>
        <dbReference type="Proteomes" id="UP000279307"/>
    </source>
</evidence>
<comment type="caution">
    <text evidence="3">The sequence shown here is derived from an EMBL/GenBank/DDBJ whole genome shotgun (WGS) entry which is preliminary data.</text>
</comment>
<accession>A0A3L8DDG4</accession>
<gene>
    <name evidence="3" type="ORF">DMN91_008718</name>
</gene>
<feature type="chain" id="PRO_5018191928" description="Neuropeptide-like 1" evidence="2">
    <location>
        <begin position="28"/>
        <end position="587"/>
    </location>
</feature>
<organism evidence="3 4">
    <name type="scientific">Ooceraea biroi</name>
    <name type="common">Clonal raider ant</name>
    <name type="synonym">Cerapachys biroi</name>
    <dbReference type="NCBI Taxonomy" id="2015173"/>
    <lineage>
        <taxon>Eukaryota</taxon>
        <taxon>Metazoa</taxon>
        <taxon>Ecdysozoa</taxon>
        <taxon>Arthropoda</taxon>
        <taxon>Hexapoda</taxon>
        <taxon>Insecta</taxon>
        <taxon>Pterygota</taxon>
        <taxon>Neoptera</taxon>
        <taxon>Endopterygota</taxon>
        <taxon>Hymenoptera</taxon>
        <taxon>Apocrita</taxon>
        <taxon>Aculeata</taxon>
        <taxon>Formicoidea</taxon>
        <taxon>Formicidae</taxon>
        <taxon>Dorylinae</taxon>
        <taxon>Ooceraea</taxon>
    </lineage>
</organism>
<evidence type="ECO:0000313" key="3">
    <source>
        <dbReference type="EMBL" id="RLU18361.1"/>
    </source>
</evidence>
<feature type="region of interest" description="Disordered" evidence="1">
    <location>
        <begin position="514"/>
        <end position="543"/>
    </location>
</feature>
<feature type="region of interest" description="Disordered" evidence="1">
    <location>
        <begin position="151"/>
        <end position="190"/>
    </location>
</feature>
<reference evidence="3 4" key="1">
    <citation type="journal article" date="2018" name="Genome Res.">
        <title>The genomic architecture and molecular evolution of ant odorant receptors.</title>
        <authorList>
            <person name="McKenzie S.K."/>
            <person name="Kronauer D.J.C."/>
        </authorList>
    </citation>
    <scope>NUCLEOTIDE SEQUENCE [LARGE SCALE GENOMIC DNA]</scope>
    <source>
        <strain evidence="3">Clonal line C1</strain>
    </source>
</reference>
<dbReference type="EMBL" id="QOIP01000009">
    <property type="protein sequence ID" value="RLU18361.1"/>
    <property type="molecule type" value="Genomic_DNA"/>
</dbReference>